<feature type="domain" description="Helicase C-terminal" evidence="14">
    <location>
        <begin position="421"/>
        <end position="572"/>
    </location>
</feature>
<name>A0A1D6F3C2_MAIZE</name>
<proteinExistence type="inferred from homology"/>
<protein>
    <submittedName>
        <fullName evidence="15">Protein CHROMATIN REMODELING 5</fullName>
    </submittedName>
</protein>
<sequence>MELDLIKQYSQVERIFADRVSKADGDDLVPEYLVKWQGLPYAESTWEKDTDIDFAQDAIDEYKAREAASAILGKTVDFQRKKSKASLRRLDGQPEWLKAGKLRDYQLEGLNFLVNGWRNDTNVILADEMGLGKTIQSVSMLGFLHNAQEINGPFLVVVPLSTLSNWAKEFRKWLPNMNVVVYVGNRASREMCQQHEFFSDKKGGRHVKFHTLITTYEVILKDKAVLSKIKWNYLMVDEAHRLKNCEASLYTTLLEFSTKNKLLITGTPLQNSVEELWALLHFLDPVKFNSKDSFVERYKNLSSFNETELANLHKELRPHILRRVIKDVEKSLPPKIERILRVEMSPLQKQYYKWILERNFQNLNKGVRGNQVSLLNIVVELKKCCNHPFLFESADHGYGGDSIGDRNKVERIVMSSGKLVLLDKLLVRLRETNHRVLIFSQMVKMLDILAEYLSLRGFQFQRLDGSTRADLRHQAMEHFNAPGSDDFCFLLSTRAGGLGINLATADTVIIFDSDWNPQNDLQAMSRAHRIGQQETVNIYRFVTCKSVEEDILERAKKKMVLDHLVIQKLNAEGRLEKKESKKGGPIFDKNELSAILRFGAEELFKEDKTDEETKRNLESLDIDEILERAEKVETKGGEGEEGNELLSAFKVANFSSVEDDATFWSRLIQPDPADIVQETLAPRAARNKKSYIEDPQLDKNNNRKRRAVETQEKPRRLSGRTVETVNSLPLVDGAVAQVREWSFGNVPKKDASRFVRAVKKFGNATQIGLIVDDVGGVLAKVPHEAQIELFDLLVDGCQEAVKENTDIKGTVLDFFGVAVKAYELLARVEELQFLAKRIARYKDPIKQYRIQLPYKKPQWSASCGWTETDDARLMVGIHWYGYGNWEKIRLDPKLGLTTKIAPATLGERETFLPRAPNLDNRASALLQKEYAKFSGKSLKVKGNTRQTVNNDSNSGVRSMRGRQKDVPEKDDNKPNKDDIQKRRVIVEAEAREEGEISESEAETRYRQDKEEKWLEWCSEVLDEEQETLKRLDRLQNTSVNLPKEKVLSRIRKYLLIIGDKIGEVVRQHSESYRQSRKCSRTSRMVMRLWNYVATFSNMSGEQLHDLYMKLSQDQLEGGVGPSHGGNFTSIPPNKGGNSNQLHPSRNQRPTRSLQYNSESFHNESSGSSEAWKRRRRADTDNQFDTQPLCQPPIMTNGNRLQESSSSAGILGWGPVEIRRYGNERPKRAVHPSHFPTGHGPLL</sequence>
<dbReference type="PANTHER" id="PTHR45623:SF14">
    <property type="entry name" value="CHROMODOMAIN-HELICASE-DNA-BINDING PROTEIN 1"/>
    <property type="match status" value="1"/>
</dbReference>
<dbReference type="AlphaFoldDB" id="A0A1D6F3C2"/>
<dbReference type="InterPro" id="IPR038718">
    <property type="entry name" value="SNF2-like_sf"/>
</dbReference>
<evidence type="ECO:0000256" key="5">
    <source>
        <dbReference type="ARBA" id="ARBA00022801"/>
    </source>
</evidence>
<dbReference type="GO" id="GO:0005634">
    <property type="term" value="C:nucleus"/>
    <property type="evidence" value="ECO:0007669"/>
    <property type="project" value="UniProtKB-SubCell"/>
</dbReference>
<dbReference type="PROSITE" id="PS50013">
    <property type="entry name" value="CHROMO_2"/>
    <property type="match status" value="1"/>
</dbReference>
<evidence type="ECO:0000256" key="3">
    <source>
        <dbReference type="ARBA" id="ARBA00022737"/>
    </source>
</evidence>
<keyword evidence="8" id="KW-0156">Chromatin regulator</keyword>
<feature type="compositionally biased region" description="Basic and acidic residues" evidence="11">
    <location>
        <begin position="962"/>
        <end position="981"/>
    </location>
</feature>
<feature type="domain" description="Chromo" evidence="12">
    <location>
        <begin position="10"/>
        <end position="66"/>
    </location>
</feature>
<evidence type="ECO:0000313" key="15">
    <source>
        <dbReference type="EMBL" id="ONM25943.1"/>
    </source>
</evidence>
<dbReference type="Gene3D" id="3.40.50.10810">
    <property type="entry name" value="Tandem AAA-ATPase domain"/>
    <property type="match status" value="1"/>
</dbReference>
<dbReference type="InterPro" id="IPR025260">
    <property type="entry name" value="CHD1-like_C"/>
</dbReference>
<evidence type="ECO:0000256" key="2">
    <source>
        <dbReference type="ARBA" id="ARBA00007025"/>
    </source>
</evidence>
<reference evidence="15" key="1">
    <citation type="submission" date="2015-12" db="EMBL/GenBank/DDBJ databases">
        <title>Update maize B73 reference genome by single molecule sequencing technologies.</title>
        <authorList>
            <consortium name="Maize Genome Sequencing Project"/>
            <person name="Ware D."/>
        </authorList>
    </citation>
    <scope>NUCLEOTIDE SEQUENCE [LARGE SCALE GENOMIC DNA]</scope>
    <source>
        <tissue evidence="15">Seedling</tissue>
    </source>
</reference>
<accession>A0A1D6F3C2</accession>
<keyword evidence="9" id="KW-0238">DNA-binding</keyword>
<dbReference type="InterPro" id="IPR023780">
    <property type="entry name" value="Chromo_domain"/>
</dbReference>
<dbReference type="InterPro" id="IPR000953">
    <property type="entry name" value="Chromo/chromo_shadow_dom"/>
</dbReference>
<dbReference type="PANTHER" id="PTHR45623">
    <property type="entry name" value="CHROMODOMAIN-HELICASE-DNA-BINDING PROTEIN 3-RELATED-RELATED"/>
    <property type="match status" value="1"/>
</dbReference>
<dbReference type="SMART" id="SM01176">
    <property type="entry name" value="DUF4208"/>
    <property type="match status" value="1"/>
</dbReference>
<dbReference type="FunFam" id="3.40.50.300:FF:000130">
    <property type="entry name" value="Chromodomain-helicase-DNA-binding protein 2 isoform 1"/>
    <property type="match status" value="1"/>
</dbReference>
<dbReference type="SMART" id="SM00487">
    <property type="entry name" value="DEXDc"/>
    <property type="match status" value="1"/>
</dbReference>
<dbReference type="EMBL" id="CM007648">
    <property type="protein sequence ID" value="ONM25943.1"/>
    <property type="molecule type" value="Genomic_DNA"/>
</dbReference>
<evidence type="ECO:0000256" key="6">
    <source>
        <dbReference type="ARBA" id="ARBA00022806"/>
    </source>
</evidence>
<feature type="region of interest" description="Disordered" evidence="11">
    <location>
        <begin position="1117"/>
        <end position="1193"/>
    </location>
</feature>
<dbReference type="Pfam" id="PF13907">
    <property type="entry name" value="CHD1-like_C"/>
    <property type="match status" value="1"/>
</dbReference>
<dbReference type="SMART" id="SM00298">
    <property type="entry name" value="CHROMO"/>
    <property type="match status" value="1"/>
</dbReference>
<comment type="similarity">
    <text evidence="2">Belongs to the SNF2/RAD54 helicase family.</text>
</comment>
<dbReference type="PROSITE" id="PS51192">
    <property type="entry name" value="HELICASE_ATP_BIND_1"/>
    <property type="match status" value="1"/>
</dbReference>
<feature type="compositionally biased region" description="Low complexity" evidence="11">
    <location>
        <begin position="1157"/>
        <end position="1169"/>
    </location>
</feature>
<dbReference type="FunFam" id="2.40.50.40:FF:000032">
    <property type="entry name" value="protein CHROMATIN REMODELING 5 isoform X2"/>
    <property type="match status" value="1"/>
</dbReference>
<dbReference type="InterPro" id="IPR027417">
    <property type="entry name" value="P-loop_NTPase"/>
</dbReference>
<dbReference type="GO" id="GO:0016787">
    <property type="term" value="F:hydrolase activity"/>
    <property type="evidence" value="ECO:0007669"/>
    <property type="project" value="UniProtKB-KW"/>
</dbReference>
<dbReference type="CDD" id="cd18793">
    <property type="entry name" value="SF2_C_SNF"/>
    <property type="match status" value="1"/>
</dbReference>
<dbReference type="SUPFAM" id="SSF54160">
    <property type="entry name" value="Chromo domain-like"/>
    <property type="match status" value="1"/>
</dbReference>
<dbReference type="SMART" id="SM00490">
    <property type="entry name" value="HELICc"/>
    <property type="match status" value="1"/>
</dbReference>
<dbReference type="Pfam" id="PF00385">
    <property type="entry name" value="Chromo"/>
    <property type="match status" value="1"/>
</dbReference>
<dbReference type="InterPro" id="IPR056302">
    <property type="entry name" value="CHD1-2/Hrp3_HTH"/>
</dbReference>
<comment type="subcellular location">
    <subcellularLocation>
        <location evidence="1">Nucleus</location>
    </subcellularLocation>
</comment>
<keyword evidence="4" id="KW-0547">Nucleotide-binding</keyword>
<dbReference type="Gene3D" id="3.40.50.300">
    <property type="entry name" value="P-loop containing nucleotide triphosphate hydrolases"/>
    <property type="match status" value="1"/>
</dbReference>
<keyword evidence="6" id="KW-0347">Helicase</keyword>
<dbReference type="InterPro" id="IPR014001">
    <property type="entry name" value="Helicase_ATP-bd"/>
</dbReference>
<dbReference type="CDD" id="cd18659">
    <property type="entry name" value="CD2_tandem"/>
    <property type="match status" value="1"/>
</dbReference>
<feature type="region of interest" description="Disordered" evidence="11">
    <location>
        <begin position="943"/>
        <end position="981"/>
    </location>
</feature>
<keyword evidence="5" id="KW-0378">Hydrolase</keyword>
<evidence type="ECO:0000256" key="9">
    <source>
        <dbReference type="ARBA" id="ARBA00023125"/>
    </source>
</evidence>
<dbReference type="EMBL" id="CM007648">
    <property type="protein sequence ID" value="ONM25944.1"/>
    <property type="molecule type" value="Genomic_DNA"/>
</dbReference>
<feature type="compositionally biased region" description="Polar residues" evidence="11">
    <location>
        <begin position="1180"/>
        <end position="1193"/>
    </location>
</feature>
<dbReference type="GO" id="GO:0006325">
    <property type="term" value="P:chromatin organization"/>
    <property type="evidence" value="ECO:0007669"/>
    <property type="project" value="UniProtKB-KW"/>
</dbReference>
<evidence type="ECO:0000256" key="1">
    <source>
        <dbReference type="ARBA" id="ARBA00004123"/>
    </source>
</evidence>
<dbReference type="GO" id="GO:0003677">
    <property type="term" value="F:DNA binding"/>
    <property type="evidence" value="ECO:0007669"/>
    <property type="project" value="UniProtKB-KW"/>
</dbReference>
<feature type="domain" description="Helicase ATP-binding" evidence="13">
    <location>
        <begin position="114"/>
        <end position="286"/>
    </location>
</feature>
<feature type="compositionally biased region" description="Polar residues" evidence="11">
    <location>
        <begin position="943"/>
        <end position="956"/>
    </location>
</feature>
<dbReference type="SUPFAM" id="SSF52540">
    <property type="entry name" value="P-loop containing nucleoside triphosphate hydrolases"/>
    <property type="match status" value="2"/>
</dbReference>
<evidence type="ECO:0000256" key="8">
    <source>
        <dbReference type="ARBA" id="ARBA00022853"/>
    </source>
</evidence>
<keyword evidence="7" id="KW-0067">ATP-binding</keyword>
<dbReference type="Gene3D" id="1.10.10.60">
    <property type="entry name" value="Homeodomain-like"/>
    <property type="match status" value="1"/>
</dbReference>
<dbReference type="Pfam" id="PF00176">
    <property type="entry name" value="SNF2-rel_dom"/>
    <property type="match status" value="1"/>
</dbReference>
<dbReference type="InterPro" id="IPR049730">
    <property type="entry name" value="SNF2/RAD54-like_C"/>
</dbReference>
<evidence type="ECO:0000256" key="4">
    <source>
        <dbReference type="ARBA" id="ARBA00022741"/>
    </source>
</evidence>
<evidence type="ECO:0000256" key="11">
    <source>
        <dbReference type="SAM" id="MobiDB-lite"/>
    </source>
</evidence>
<feature type="region of interest" description="Disordered" evidence="11">
    <location>
        <begin position="686"/>
        <end position="717"/>
    </location>
</feature>
<dbReference type="Pfam" id="PF00271">
    <property type="entry name" value="Helicase_C"/>
    <property type="match status" value="1"/>
</dbReference>
<dbReference type="Gene3D" id="2.40.50.40">
    <property type="match status" value="1"/>
</dbReference>
<dbReference type="InterPro" id="IPR001650">
    <property type="entry name" value="Helicase_C-like"/>
</dbReference>
<evidence type="ECO:0000259" key="14">
    <source>
        <dbReference type="PROSITE" id="PS51194"/>
    </source>
</evidence>
<keyword evidence="3" id="KW-0677">Repeat</keyword>
<dbReference type="EMBL" id="CM007648">
    <property type="protein sequence ID" value="ONM25860.1"/>
    <property type="molecule type" value="Genomic_DNA"/>
</dbReference>
<evidence type="ECO:0000256" key="7">
    <source>
        <dbReference type="ARBA" id="ARBA00022840"/>
    </source>
</evidence>
<keyword evidence="10" id="KW-0539">Nucleus</keyword>
<evidence type="ECO:0000256" key="10">
    <source>
        <dbReference type="ARBA" id="ARBA00023242"/>
    </source>
</evidence>
<feature type="compositionally biased region" description="Basic and acidic residues" evidence="11">
    <location>
        <begin position="690"/>
        <end position="715"/>
    </location>
</feature>
<feature type="compositionally biased region" description="Polar residues" evidence="11">
    <location>
        <begin position="1125"/>
        <end position="1156"/>
    </location>
</feature>
<dbReference type="InterPro" id="IPR000330">
    <property type="entry name" value="SNF2_N"/>
</dbReference>
<dbReference type="FunFam" id="3.40.50.10810:FF:000005">
    <property type="entry name" value="Photoperiod-independent early flowering 1"/>
    <property type="match status" value="1"/>
</dbReference>
<dbReference type="Pfam" id="PF23588">
    <property type="entry name" value="HTH_CHD1_Hrp3"/>
    <property type="match status" value="1"/>
</dbReference>
<dbReference type="GO" id="GO:0005524">
    <property type="term" value="F:ATP binding"/>
    <property type="evidence" value="ECO:0007669"/>
    <property type="project" value="UniProtKB-KW"/>
</dbReference>
<evidence type="ECO:0000259" key="13">
    <source>
        <dbReference type="PROSITE" id="PS51192"/>
    </source>
</evidence>
<evidence type="ECO:0000259" key="12">
    <source>
        <dbReference type="PROSITE" id="PS50013"/>
    </source>
</evidence>
<gene>
    <name evidence="15" type="ORF">ZEAMMB73_Zm00001d007089</name>
</gene>
<dbReference type="InterPro" id="IPR016197">
    <property type="entry name" value="Chromo-like_dom_sf"/>
</dbReference>
<organism evidence="15">
    <name type="scientific">Zea mays</name>
    <name type="common">Maize</name>
    <dbReference type="NCBI Taxonomy" id="4577"/>
    <lineage>
        <taxon>Eukaryota</taxon>
        <taxon>Viridiplantae</taxon>
        <taxon>Streptophyta</taxon>
        <taxon>Embryophyta</taxon>
        <taxon>Tracheophyta</taxon>
        <taxon>Spermatophyta</taxon>
        <taxon>Magnoliopsida</taxon>
        <taxon>Liliopsida</taxon>
        <taxon>Poales</taxon>
        <taxon>Poaceae</taxon>
        <taxon>PACMAD clade</taxon>
        <taxon>Panicoideae</taxon>
        <taxon>Andropogonodae</taxon>
        <taxon>Andropogoneae</taxon>
        <taxon>Tripsacinae</taxon>
        <taxon>Zea</taxon>
    </lineage>
</organism>
<dbReference type="GO" id="GO:0004386">
    <property type="term" value="F:helicase activity"/>
    <property type="evidence" value="ECO:0007669"/>
    <property type="project" value="UniProtKB-KW"/>
</dbReference>
<dbReference type="PROSITE" id="PS51194">
    <property type="entry name" value="HELICASE_CTER"/>
    <property type="match status" value="1"/>
</dbReference>